<dbReference type="InterPro" id="IPR018062">
    <property type="entry name" value="HTH_AraC-typ_CS"/>
</dbReference>
<keyword evidence="1" id="KW-0805">Transcription regulation</keyword>
<dbReference type="Pfam" id="PF12833">
    <property type="entry name" value="HTH_18"/>
    <property type="match status" value="1"/>
</dbReference>
<gene>
    <name evidence="5" type="ORF">K6M89_29440</name>
</gene>
<dbReference type="InterPro" id="IPR009057">
    <property type="entry name" value="Homeodomain-like_sf"/>
</dbReference>
<evidence type="ECO:0000259" key="4">
    <source>
        <dbReference type="PROSITE" id="PS01124"/>
    </source>
</evidence>
<comment type="caution">
    <text evidence="5">The sequence shown here is derived from an EMBL/GenBank/DDBJ whole genome shotgun (WGS) entry which is preliminary data.</text>
</comment>
<dbReference type="Gene3D" id="1.10.10.60">
    <property type="entry name" value="Homeodomain-like"/>
    <property type="match status" value="1"/>
</dbReference>
<evidence type="ECO:0000313" key="6">
    <source>
        <dbReference type="Proteomes" id="UP000733858"/>
    </source>
</evidence>
<accession>A0ABS7M8A4</accession>
<dbReference type="Proteomes" id="UP000733858">
    <property type="component" value="Unassembled WGS sequence"/>
</dbReference>
<name>A0ABS7M8A4_9HYPH</name>
<dbReference type="PANTHER" id="PTHR43436">
    <property type="entry name" value="ARAC-FAMILY TRANSCRIPTIONAL REGULATOR"/>
    <property type="match status" value="1"/>
</dbReference>
<dbReference type="SMART" id="SM00342">
    <property type="entry name" value="HTH_ARAC"/>
    <property type="match status" value="1"/>
</dbReference>
<dbReference type="PROSITE" id="PS00041">
    <property type="entry name" value="HTH_ARAC_FAMILY_1"/>
    <property type="match status" value="1"/>
</dbReference>
<keyword evidence="6" id="KW-1185">Reference proteome</keyword>
<organism evidence="5 6">
    <name type="scientific">Rhizobium croatiense</name>
    <dbReference type="NCBI Taxonomy" id="2867516"/>
    <lineage>
        <taxon>Bacteria</taxon>
        <taxon>Pseudomonadati</taxon>
        <taxon>Pseudomonadota</taxon>
        <taxon>Alphaproteobacteria</taxon>
        <taxon>Hyphomicrobiales</taxon>
        <taxon>Rhizobiaceae</taxon>
        <taxon>Rhizobium/Agrobacterium group</taxon>
        <taxon>Rhizobium</taxon>
    </lineage>
</organism>
<evidence type="ECO:0000256" key="1">
    <source>
        <dbReference type="ARBA" id="ARBA00023015"/>
    </source>
</evidence>
<keyword evidence="3" id="KW-0804">Transcription</keyword>
<proteinExistence type="predicted"/>
<evidence type="ECO:0000256" key="2">
    <source>
        <dbReference type="ARBA" id="ARBA00023125"/>
    </source>
</evidence>
<protein>
    <submittedName>
        <fullName evidence="5">AraC family transcriptional regulator</fullName>
    </submittedName>
</protein>
<evidence type="ECO:0000313" key="5">
    <source>
        <dbReference type="EMBL" id="MBY4633366.1"/>
    </source>
</evidence>
<keyword evidence="2" id="KW-0238">DNA-binding</keyword>
<sequence length="138" mass="15936">MCTPKHTSFHHHFRVVTSLSPLQFQKQLRLIEARRMMISEGAPISNAAYAVGYESVPQFTREYGRLFGSSPARDVRESFGRPRSRHETAITPTSTHLSMHRLGSRRSAARELKMGNVHIALFRLMLRRWHTEYAPIFS</sequence>
<dbReference type="PROSITE" id="PS01124">
    <property type="entry name" value="HTH_ARAC_FAMILY_2"/>
    <property type="match status" value="1"/>
</dbReference>
<evidence type="ECO:0000256" key="3">
    <source>
        <dbReference type="ARBA" id="ARBA00023163"/>
    </source>
</evidence>
<reference evidence="5 6" key="1">
    <citation type="submission" date="2021-08" db="EMBL/GenBank/DDBJ databases">
        <title>Rhizobium croatiense sp. nov. and Rhizobium redzepovicii sp. nov., two new species isolated from nodules of Phaseolus vulgaris in Croatia.</title>
        <authorList>
            <person name="Rajnovic I."/>
            <person name="Ramirez-Bahena M.H."/>
            <person name="Kajic S."/>
            <person name="Igual M.J."/>
            <person name="Peix A."/>
            <person name="Velazquez E."/>
            <person name="Sikora S."/>
        </authorList>
    </citation>
    <scope>NUCLEOTIDE SEQUENCE [LARGE SCALE GENOMIC DNA]</scope>
    <source>
        <strain evidence="5 6">13T</strain>
    </source>
</reference>
<dbReference type="InterPro" id="IPR018060">
    <property type="entry name" value="HTH_AraC"/>
</dbReference>
<dbReference type="PANTHER" id="PTHR43436:SF1">
    <property type="entry name" value="TRANSCRIPTIONAL REGULATORY PROTEIN"/>
    <property type="match status" value="1"/>
</dbReference>
<feature type="domain" description="HTH araC/xylS-type" evidence="4">
    <location>
        <begin position="9"/>
        <end position="77"/>
    </location>
</feature>
<dbReference type="EMBL" id="JAILYJ010000029">
    <property type="protein sequence ID" value="MBY4633366.1"/>
    <property type="molecule type" value="Genomic_DNA"/>
</dbReference>
<dbReference type="SUPFAM" id="SSF46689">
    <property type="entry name" value="Homeodomain-like"/>
    <property type="match status" value="1"/>
</dbReference>